<dbReference type="SUPFAM" id="SSF52091">
    <property type="entry name" value="SpoIIaa-like"/>
    <property type="match status" value="1"/>
</dbReference>
<dbReference type="Pfam" id="PF01740">
    <property type="entry name" value="STAS"/>
    <property type="match status" value="1"/>
</dbReference>
<dbReference type="RefSeq" id="WP_090060810.1">
    <property type="nucleotide sequence ID" value="NZ_FORH01000004.1"/>
</dbReference>
<sequence>MKLEHQDFDDVRVVSVGENRIDAACAIQFKDEMRALSDSGPARIVLDLGNVEFLDSSGLGAVVAALKAVRNGQQLELAALHPTVQRVFRLTRMDTVFKIHTSVADAVEGIANAS</sequence>
<evidence type="ECO:0000313" key="5">
    <source>
        <dbReference type="Proteomes" id="UP000199630"/>
    </source>
</evidence>
<dbReference type="PANTHER" id="PTHR33495:SF2">
    <property type="entry name" value="ANTI-SIGMA FACTOR ANTAGONIST TM_1081-RELATED"/>
    <property type="match status" value="1"/>
</dbReference>
<evidence type="ECO:0000256" key="1">
    <source>
        <dbReference type="ARBA" id="ARBA00009013"/>
    </source>
</evidence>
<dbReference type="Proteomes" id="UP000199630">
    <property type="component" value="Unassembled WGS sequence"/>
</dbReference>
<protein>
    <recommendedName>
        <fullName evidence="2">Anti-sigma factor antagonist</fullName>
    </recommendedName>
</protein>
<proteinExistence type="inferred from homology"/>
<dbReference type="InterPro" id="IPR003658">
    <property type="entry name" value="Anti-sigma_ant"/>
</dbReference>
<organism evidence="4 5">
    <name type="scientific">Celeribacter neptunius</name>
    <dbReference type="NCBI Taxonomy" id="588602"/>
    <lineage>
        <taxon>Bacteria</taxon>
        <taxon>Pseudomonadati</taxon>
        <taxon>Pseudomonadota</taxon>
        <taxon>Alphaproteobacteria</taxon>
        <taxon>Rhodobacterales</taxon>
        <taxon>Roseobacteraceae</taxon>
        <taxon>Celeribacter</taxon>
    </lineage>
</organism>
<evidence type="ECO:0000256" key="2">
    <source>
        <dbReference type="RuleBase" id="RU003749"/>
    </source>
</evidence>
<dbReference type="CDD" id="cd07043">
    <property type="entry name" value="STAS_anti-anti-sigma_factors"/>
    <property type="match status" value="1"/>
</dbReference>
<dbReference type="InterPro" id="IPR036513">
    <property type="entry name" value="STAS_dom_sf"/>
</dbReference>
<evidence type="ECO:0000259" key="3">
    <source>
        <dbReference type="PROSITE" id="PS50801"/>
    </source>
</evidence>
<comment type="similarity">
    <text evidence="1 2">Belongs to the anti-sigma-factor antagonist family.</text>
</comment>
<dbReference type="PROSITE" id="PS50801">
    <property type="entry name" value="STAS"/>
    <property type="match status" value="1"/>
</dbReference>
<dbReference type="NCBIfam" id="TIGR00377">
    <property type="entry name" value="ant_ant_sig"/>
    <property type="match status" value="1"/>
</dbReference>
<reference evidence="5" key="1">
    <citation type="submission" date="2016-10" db="EMBL/GenBank/DDBJ databases">
        <authorList>
            <person name="Varghese N."/>
            <person name="Submissions S."/>
        </authorList>
    </citation>
    <scope>NUCLEOTIDE SEQUENCE [LARGE SCALE GENOMIC DNA]</scope>
    <source>
        <strain evidence="5">DSM 26471</strain>
    </source>
</reference>
<dbReference type="EMBL" id="FORH01000004">
    <property type="protein sequence ID" value="SFJ51713.1"/>
    <property type="molecule type" value="Genomic_DNA"/>
</dbReference>
<dbReference type="STRING" id="588602.SAMN04487991_2268"/>
<gene>
    <name evidence="4" type="ORF">SAMN04487991_2268</name>
</gene>
<accession>A0A1I3RYP6</accession>
<keyword evidence="5" id="KW-1185">Reference proteome</keyword>
<feature type="domain" description="STAS" evidence="3">
    <location>
        <begin position="21"/>
        <end position="110"/>
    </location>
</feature>
<dbReference type="OrthoDB" id="9796076at2"/>
<dbReference type="InterPro" id="IPR002645">
    <property type="entry name" value="STAS_dom"/>
</dbReference>
<dbReference type="PANTHER" id="PTHR33495">
    <property type="entry name" value="ANTI-SIGMA FACTOR ANTAGONIST TM_1081-RELATED-RELATED"/>
    <property type="match status" value="1"/>
</dbReference>
<dbReference type="AlphaFoldDB" id="A0A1I3RYP6"/>
<dbReference type="Gene3D" id="3.30.750.24">
    <property type="entry name" value="STAS domain"/>
    <property type="match status" value="1"/>
</dbReference>
<dbReference type="GO" id="GO:0043856">
    <property type="term" value="F:anti-sigma factor antagonist activity"/>
    <property type="evidence" value="ECO:0007669"/>
    <property type="project" value="InterPro"/>
</dbReference>
<evidence type="ECO:0000313" key="4">
    <source>
        <dbReference type="EMBL" id="SFJ51713.1"/>
    </source>
</evidence>
<name>A0A1I3RYP6_9RHOB</name>